<keyword evidence="2" id="KW-0472">Membrane</keyword>
<proteinExistence type="predicted"/>
<protein>
    <recommendedName>
        <fullName evidence="5">Lipoprotein</fullName>
    </recommendedName>
</protein>
<gene>
    <name evidence="3" type="ORF">BDE18_0352</name>
</gene>
<reference evidence="3" key="1">
    <citation type="submission" date="2018-10" db="EMBL/GenBank/DDBJ databases">
        <title>Genomic Encyclopedia of Archaeal and Bacterial Type Strains, Phase II (KMG-II): from individual species to whole genera.</title>
        <authorList>
            <person name="Goeker M."/>
        </authorList>
    </citation>
    <scope>NUCLEOTIDE SEQUENCE [LARGE SCALE GENOMIC DNA]</scope>
    <source>
        <strain evidence="3">DSM 2944</strain>
    </source>
</reference>
<comment type="caution">
    <text evidence="3">The sequence shown here is derived from an EMBL/GenBank/DDBJ whole genome shotgun (WGS) entry which is preliminary data.</text>
</comment>
<sequence>MRESVRTGMQSNDRRRPAQRIPAYSTDLRDSDGRSMGVLIVSVMVATLSVLAGCLFGICGLVSSPALYAGSGVAAVFVLALLRCKSDAG</sequence>
<keyword evidence="2" id="KW-0812">Transmembrane</keyword>
<evidence type="ECO:0008006" key="5">
    <source>
        <dbReference type="Google" id="ProtNLM"/>
    </source>
</evidence>
<evidence type="ECO:0000313" key="4">
    <source>
        <dbReference type="Proteomes" id="UP000273626"/>
    </source>
</evidence>
<feature type="transmembrane region" description="Helical" evidence="2">
    <location>
        <begin position="38"/>
        <end position="58"/>
    </location>
</feature>
<feature type="transmembrane region" description="Helical" evidence="2">
    <location>
        <begin position="64"/>
        <end position="82"/>
    </location>
</feature>
<keyword evidence="4" id="KW-1185">Reference proteome</keyword>
<accession>A0ABX9SAK7</accession>
<evidence type="ECO:0000256" key="1">
    <source>
        <dbReference type="SAM" id="MobiDB-lite"/>
    </source>
</evidence>
<keyword evidence="2" id="KW-1133">Transmembrane helix</keyword>
<dbReference type="Proteomes" id="UP000273626">
    <property type="component" value="Unassembled WGS sequence"/>
</dbReference>
<feature type="region of interest" description="Disordered" evidence="1">
    <location>
        <begin position="1"/>
        <end position="24"/>
    </location>
</feature>
<organism evidence="3 4">
    <name type="scientific">Paracoccus pantotrophus</name>
    <name type="common">Thiosphaera pantotropha</name>
    <dbReference type="NCBI Taxonomy" id="82367"/>
    <lineage>
        <taxon>Bacteria</taxon>
        <taxon>Pseudomonadati</taxon>
        <taxon>Pseudomonadota</taxon>
        <taxon>Alphaproteobacteria</taxon>
        <taxon>Rhodobacterales</taxon>
        <taxon>Paracoccaceae</taxon>
        <taxon>Paracoccus</taxon>
    </lineage>
</organism>
<name>A0ABX9SAK7_PARPN</name>
<evidence type="ECO:0000256" key="2">
    <source>
        <dbReference type="SAM" id="Phobius"/>
    </source>
</evidence>
<evidence type="ECO:0000313" key="3">
    <source>
        <dbReference type="EMBL" id="RKS51121.1"/>
    </source>
</evidence>
<dbReference type="EMBL" id="RBLI01000001">
    <property type="protein sequence ID" value="RKS51121.1"/>
    <property type="molecule type" value="Genomic_DNA"/>
</dbReference>